<reference evidence="10 11" key="1">
    <citation type="submission" date="2018-08" db="EMBL/GenBank/DDBJ databases">
        <title>A genome reference for cultivated species of the human gut microbiota.</title>
        <authorList>
            <person name="Zou Y."/>
            <person name="Xue W."/>
            <person name="Luo G."/>
        </authorList>
    </citation>
    <scope>NUCLEOTIDE SEQUENCE [LARGE SCALE GENOMIC DNA]</scope>
    <source>
        <strain evidence="10 11">AF16-14</strain>
    </source>
</reference>
<evidence type="ECO:0000256" key="3">
    <source>
        <dbReference type="ARBA" id="ARBA00004496"/>
    </source>
</evidence>
<evidence type="ECO:0000256" key="1">
    <source>
        <dbReference type="ARBA" id="ARBA00001650"/>
    </source>
</evidence>
<protein>
    <recommendedName>
        <fullName evidence="5">Peptide-N(4)-(N-acetyl-beta-glucosaminyl)asparagine amidase</fullName>
        <ecNumber evidence="4">3.5.1.52</ecNumber>
    </recommendedName>
    <alternativeName>
        <fullName evidence="7">Peptide:N-glycanase</fullName>
    </alternativeName>
</protein>
<dbReference type="PROSITE" id="PS51257">
    <property type="entry name" value="PROKAR_LIPOPROTEIN"/>
    <property type="match status" value="1"/>
</dbReference>
<dbReference type="Proteomes" id="UP000284243">
    <property type="component" value="Unassembled WGS sequence"/>
</dbReference>
<name>A0A412TNU3_9BACT</name>
<dbReference type="PANTHER" id="PTHR35532">
    <property type="entry name" value="SIMILAR TO POLYHYDROXYALKANOATE DEPOLYMERASE"/>
    <property type="match status" value="1"/>
</dbReference>
<dbReference type="Pfam" id="PF01841">
    <property type="entry name" value="Transglut_core"/>
    <property type="match status" value="1"/>
</dbReference>
<evidence type="ECO:0000256" key="4">
    <source>
        <dbReference type="ARBA" id="ARBA00012158"/>
    </source>
</evidence>
<dbReference type="EC" id="3.5.1.52" evidence="4"/>
<evidence type="ECO:0000259" key="8">
    <source>
        <dbReference type="Pfam" id="PF00754"/>
    </source>
</evidence>
<keyword evidence="6" id="KW-0963">Cytoplasm</keyword>
<sequence length="640" mass="74228">MRTFFFFLLILSAGCRHTDPDLENALRQAGENRSQLEQVLDHYRNDSLKYKAACFLIANMPGHYSYGGEVLDTYYFSVDSLFRIGAPCEQTNRQIDELAQNLQISRYAKIIEDVKTITAEYLIDNIDRAFDDWQNKEINEHVDFEHFCEYLLPYRISNEPLEYWRDMLSGKYREIEDMGYIDGDRPSAYWACSVVNDRLRETHRGSVFRLHHSFLPLNYSTLNIINYGTCKEYAHLATFAMRGKGIPVAIDFTPQWAHISSGHYWNSVYVKRGKNVIFEPLGSNPGERHRDEVVKAKVYRYRYAINKNALSRLNTAQEPVPSFFNTPFYQDVTAEYTATSDVEIEMLRSPSQKRDFAYLCVFDNQKWEPIHFAPLKRGKARFTDMGRDIVYLPGYYIEGEIEQSGYPFILDVFGEIHPLIPDTIHTHPLRLERKYPISNRLIDHSNKLLAGCIQASADSTFTDPVTFHIIARNTQGAPDTVTIDSSRQPFRYWRYLSPNGSFCQIAELQFFKPDSLSPLPGRAIGTPGTLNNAFDGDPLTFYEYHEADGGWIGLDFGKPTRIDRIAFQPRNDDNYVVAGDEYELFYRSSTAWESLGKQKPSHPWVEYPAVPSNALLLLKNHSRGQEERIFTWEKQKQKWW</sequence>
<comment type="cofactor">
    <cofactor evidence="2">
        <name>Zn(2+)</name>
        <dbReference type="ChEBI" id="CHEBI:29105"/>
    </cofactor>
</comment>
<feature type="domain" description="Transglutaminase-like" evidence="9">
    <location>
        <begin position="227"/>
        <end position="279"/>
    </location>
</feature>
<evidence type="ECO:0000256" key="2">
    <source>
        <dbReference type="ARBA" id="ARBA00001947"/>
    </source>
</evidence>
<evidence type="ECO:0000256" key="5">
    <source>
        <dbReference type="ARBA" id="ARBA00018546"/>
    </source>
</evidence>
<dbReference type="Pfam" id="PF00754">
    <property type="entry name" value="F5_F8_type_C"/>
    <property type="match status" value="1"/>
</dbReference>
<feature type="domain" description="F5/8 type C" evidence="8">
    <location>
        <begin position="529"/>
        <end position="597"/>
    </location>
</feature>
<dbReference type="RefSeq" id="WP_118160475.1">
    <property type="nucleotide sequence ID" value="NZ_QRYC01000017.1"/>
</dbReference>
<dbReference type="InterPro" id="IPR000421">
    <property type="entry name" value="FA58C"/>
</dbReference>
<comment type="catalytic activity">
    <reaction evidence="1">
        <text>Hydrolysis of an N(4)-(acetyl-beta-D-glucosaminyl)asparagine residue in which the glucosamine residue may be further glycosylated, to yield a (substituted) N-acetyl-beta-D-glucosaminylamine and a peptide containing an aspartate residue.</text>
        <dbReference type="EC" id="3.5.1.52"/>
    </reaction>
</comment>
<evidence type="ECO:0000313" key="11">
    <source>
        <dbReference type="Proteomes" id="UP000284243"/>
    </source>
</evidence>
<dbReference type="InterPro" id="IPR002931">
    <property type="entry name" value="Transglutaminase-like"/>
</dbReference>
<gene>
    <name evidence="10" type="ORF">DWW57_12385</name>
</gene>
<dbReference type="Gene3D" id="2.60.120.260">
    <property type="entry name" value="Galactose-binding domain-like"/>
    <property type="match status" value="2"/>
</dbReference>
<evidence type="ECO:0000256" key="7">
    <source>
        <dbReference type="ARBA" id="ARBA00032901"/>
    </source>
</evidence>
<comment type="subcellular location">
    <subcellularLocation>
        <location evidence="3">Cytoplasm</location>
    </subcellularLocation>
</comment>
<dbReference type="GO" id="GO:0000224">
    <property type="term" value="F:peptide-N4-(N-acetyl-beta-glucosaminyl)asparagine amidase activity"/>
    <property type="evidence" value="ECO:0007669"/>
    <property type="project" value="UniProtKB-EC"/>
</dbReference>
<accession>A0A412TNU3</accession>
<dbReference type="InterPro" id="IPR038765">
    <property type="entry name" value="Papain-like_cys_pep_sf"/>
</dbReference>
<dbReference type="PANTHER" id="PTHR35532:SF5">
    <property type="entry name" value="CARBOHYDRATE-BINDING DOMAIN-CONTAINING PROTEIN"/>
    <property type="match status" value="1"/>
</dbReference>
<organism evidence="10 11">
    <name type="scientific">Odoribacter splanchnicus</name>
    <dbReference type="NCBI Taxonomy" id="28118"/>
    <lineage>
        <taxon>Bacteria</taxon>
        <taxon>Pseudomonadati</taxon>
        <taxon>Bacteroidota</taxon>
        <taxon>Bacteroidia</taxon>
        <taxon>Bacteroidales</taxon>
        <taxon>Odoribacteraceae</taxon>
        <taxon>Odoribacter</taxon>
    </lineage>
</organism>
<dbReference type="InterPro" id="IPR008979">
    <property type="entry name" value="Galactose-bd-like_sf"/>
</dbReference>
<proteinExistence type="predicted"/>
<dbReference type="GO" id="GO:0005737">
    <property type="term" value="C:cytoplasm"/>
    <property type="evidence" value="ECO:0007669"/>
    <property type="project" value="UniProtKB-SubCell"/>
</dbReference>
<dbReference type="AlphaFoldDB" id="A0A412TNU3"/>
<evidence type="ECO:0000256" key="6">
    <source>
        <dbReference type="ARBA" id="ARBA00022490"/>
    </source>
</evidence>
<dbReference type="SUPFAM" id="SSF49785">
    <property type="entry name" value="Galactose-binding domain-like"/>
    <property type="match status" value="1"/>
</dbReference>
<comment type="caution">
    <text evidence="10">The sequence shown here is derived from an EMBL/GenBank/DDBJ whole genome shotgun (WGS) entry which is preliminary data.</text>
</comment>
<evidence type="ECO:0000313" key="10">
    <source>
        <dbReference type="EMBL" id="RGU55517.1"/>
    </source>
</evidence>
<dbReference type="SUPFAM" id="SSF54001">
    <property type="entry name" value="Cysteine proteinases"/>
    <property type="match status" value="1"/>
</dbReference>
<evidence type="ECO:0000259" key="9">
    <source>
        <dbReference type="Pfam" id="PF01841"/>
    </source>
</evidence>
<dbReference type="EMBL" id="QRYC01000017">
    <property type="protein sequence ID" value="RGU55517.1"/>
    <property type="molecule type" value="Genomic_DNA"/>
</dbReference>